<dbReference type="GO" id="GO:0031573">
    <property type="term" value="P:mitotic intra-S DNA damage checkpoint signaling"/>
    <property type="evidence" value="ECO:0007669"/>
    <property type="project" value="TreeGrafter"/>
</dbReference>
<feature type="compositionally biased region" description="Polar residues" evidence="6">
    <location>
        <begin position="1360"/>
        <end position="1378"/>
    </location>
</feature>
<comment type="caution">
    <text evidence="7">The sequence shown here is derived from an EMBL/GenBank/DDBJ whole genome shotgun (WGS) entry which is preliminary data.</text>
</comment>
<dbReference type="InterPro" id="IPR029448">
    <property type="entry name" value="FANCD2"/>
</dbReference>
<evidence type="ECO:0008006" key="9">
    <source>
        <dbReference type="Google" id="ProtNLM"/>
    </source>
</evidence>
<protein>
    <recommendedName>
        <fullName evidence="9">Fanconi anemia group D2 protein</fullName>
    </recommendedName>
</protein>
<feature type="region of interest" description="Disordered" evidence="6">
    <location>
        <begin position="813"/>
        <end position="842"/>
    </location>
</feature>
<sequence>MSLVDLLQESGCSIKPEGILFVVEPVLFRRKLASQLRAQPQAPETFIKNIQDYTEDSLEFRKFLLPSQVDENVVQRNSRTSSSESLFKALLAIDSIQPELITYLLERLPEFYDELENDNSSSCTARLILHQLRWLDYIAQPELLTGKLIEIIQITPSIIQHEMITSLPDIVNDSEHKPIVVFLKELMNDNGDLTVPILDALSNLTLHSESLEDVRETVLDRLESADLNDLAVIIKFMLQTVTPTTIDQVVYGIRQKLNFRSLGTSNRQQPQQTQEKQAAMAPEALILESIKLGLQFHKFVCDSWYKSIIALNTKRDHKLIDMMVLIILYSMTSMKKKVENVIKKKIMNGYITGSLVHETIRNHPDGLAGYWSTILSLAESLLRASQQNNTLSPCASVMYISAFKSTDTYYRQEIIGALVTHIGSGVEVEMNVALNVLLELAKADVSSVVVYSVFVKGILDYLDNLNEFQIRTLFDIFSLLALTTGSDADGSGNLWSEIQTIIRKQLSNPREKYKCIGIIASLSAVKVLGSKKLCNAFENQHSEKSGSSSTQVNRAALAQTAERHPLLQKATGLLDFALQSSKEYPKCITRIYDELAHMILEEDIDQRLELWVKENMTSDFTEFYVSTTADADTYIEESKNTEYLKLEPERQMALDDSEITVKIFELMCNNLDLRRKKAQVVPMCSIFHLLQSCEKKLNNGSLVEVDALFGCSVILFDGANLNDLSVDEIECACDMLFYTINWFKELLNAFMFITEEENHQSRLITRLRNILLMESILEQLMGQVSNYAPLEFHTNSNSMEIIKHTTAALSIGDNTSQSTVEESQSLPKPKTSNAINNNSRSHSNAKINSIQDLRSYTRAFDVDILELLKYSEQLEEEDEKLTLKEIDYILQDIEQKLDIKVSPPPAVFFGKKKVDKNQHQTSNFTMLARIDSRTLMRKVLVYLPVILQTLENLYADLQERDMEPGHIEGSEKLVECITRIFEIIFKLVSWPDIEIADNRDILKEIINIIAQRVSQKDPQQAFEYLSNYIVGIPKATTAVLLYKILLRFMALFKDIDKKYALKVVNQIVSTDWFDWRDIQKEIPFLFEESIEKSQESLTLLSEFVNTVLPQYESQGVLDAYPLLKSDTINQHYQAIFNQTVKAFDLLKDTDQDAEIVLMQTAHIVKIFERITNYVKTKENRILMGVLLKAGRTFIDQFTKHSIPYFTNVFKEHSHSITGIFKDFQSSTRMLQIICSHVKVLKDVSQSAYVPPLKKALEIVIYQVKMLLIENRIPQSAFFMGALKHRDIRGAEVSSQIPKDQDTSSEEEDEIEEESMQLEAVEEEDEEEVQEEEQAQEQKPKKAKNPVKTLAKRKRNKPSKTQKSNNKSNVSYRTTSVVPSSDDDEEEEEEEEEEKEEEEEEEEEGEEEGENQFPSSNPKRKRAKKHIVEDEVEDDEDGQEAEEEVIIDFDLETQSDDDDEEEEEEAPRSPSPQPQLVKKKRQPASGLQKRGAVKKSDRTFNFSRK</sequence>
<proteinExistence type="inferred from homology"/>
<gene>
    <name evidence="7" type="ORF">INT46_005751</name>
</gene>
<feature type="compositionally biased region" description="Acidic residues" evidence="6">
    <location>
        <begin position="1429"/>
        <end position="1464"/>
    </location>
</feature>
<dbReference type="GO" id="GO:0007129">
    <property type="term" value="P:homologous chromosome pairing at meiosis"/>
    <property type="evidence" value="ECO:0007669"/>
    <property type="project" value="TreeGrafter"/>
</dbReference>
<dbReference type="GO" id="GO:0070182">
    <property type="term" value="F:DNA polymerase binding"/>
    <property type="evidence" value="ECO:0007669"/>
    <property type="project" value="TreeGrafter"/>
</dbReference>
<feature type="region of interest" description="Disordered" evidence="6">
    <location>
        <begin position="1291"/>
        <end position="1504"/>
    </location>
</feature>
<evidence type="ECO:0000256" key="5">
    <source>
        <dbReference type="ARBA" id="ARBA00093456"/>
    </source>
</evidence>
<organism evidence="7 8">
    <name type="scientific">Mucor plumbeus</name>
    <dbReference type="NCBI Taxonomy" id="97098"/>
    <lineage>
        <taxon>Eukaryota</taxon>
        <taxon>Fungi</taxon>
        <taxon>Fungi incertae sedis</taxon>
        <taxon>Mucoromycota</taxon>
        <taxon>Mucoromycotina</taxon>
        <taxon>Mucoromycetes</taxon>
        <taxon>Mucorales</taxon>
        <taxon>Mucorineae</taxon>
        <taxon>Mucoraceae</taxon>
        <taxon>Mucor</taxon>
    </lineage>
</organism>
<feature type="compositionally biased region" description="Basic residues" evidence="6">
    <location>
        <begin position="1340"/>
        <end position="1359"/>
    </location>
</feature>
<keyword evidence="2" id="KW-1017">Isopeptide bond</keyword>
<name>A0A8H7R683_9FUNG</name>
<evidence type="ECO:0000256" key="4">
    <source>
        <dbReference type="ARBA" id="ARBA00023242"/>
    </source>
</evidence>
<dbReference type="Pfam" id="PF14631">
    <property type="entry name" value="FancD2"/>
    <property type="match status" value="1"/>
</dbReference>
<dbReference type="GO" id="GO:0036297">
    <property type="term" value="P:interstrand cross-link repair"/>
    <property type="evidence" value="ECO:0007669"/>
    <property type="project" value="TreeGrafter"/>
</dbReference>
<evidence type="ECO:0000313" key="7">
    <source>
        <dbReference type="EMBL" id="KAG2203881.1"/>
    </source>
</evidence>
<dbReference type="GO" id="GO:0000793">
    <property type="term" value="C:condensed chromosome"/>
    <property type="evidence" value="ECO:0007669"/>
    <property type="project" value="TreeGrafter"/>
</dbReference>
<dbReference type="EMBL" id="JAEPRC010000212">
    <property type="protein sequence ID" value="KAG2203881.1"/>
    <property type="molecule type" value="Genomic_DNA"/>
</dbReference>
<evidence type="ECO:0000256" key="6">
    <source>
        <dbReference type="SAM" id="MobiDB-lite"/>
    </source>
</evidence>
<feature type="compositionally biased region" description="Acidic residues" evidence="6">
    <location>
        <begin position="1380"/>
        <end position="1409"/>
    </location>
</feature>
<dbReference type="GO" id="GO:0005634">
    <property type="term" value="C:nucleus"/>
    <property type="evidence" value="ECO:0007669"/>
    <property type="project" value="UniProtKB-SubCell"/>
</dbReference>
<evidence type="ECO:0000313" key="8">
    <source>
        <dbReference type="Proteomes" id="UP000650833"/>
    </source>
</evidence>
<dbReference type="PANTHER" id="PTHR32086:SF0">
    <property type="entry name" value="FANCONI ANEMIA GROUP D2 PROTEIN"/>
    <property type="match status" value="1"/>
</dbReference>
<dbReference type="OrthoDB" id="27031at2759"/>
<comment type="subcellular location">
    <subcellularLocation>
        <location evidence="1">Nucleus</location>
    </subcellularLocation>
</comment>
<dbReference type="GO" id="GO:1990918">
    <property type="term" value="P:double-strand break repair involved in meiotic recombination"/>
    <property type="evidence" value="ECO:0007669"/>
    <property type="project" value="TreeGrafter"/>
</dbReference>
<keyword evidence="4" id="KW-0539">Nucleus</keyword>
<evidence type="ECO:0000256" key="2">
    <source>
        <dbReference type="ARBA" id="ARBA00022499"/>
    </source>
</evidence>
<accession>A0A8H7R683</accession>
<reference evidence="7" key="1">
    <citation type="submission" date="2020-12" db="EMBL/GenBank/DDBJ databases">
        <title>Metabolic potential, ecology and presence of endohyphal bacteria is reflected in genomic diversity of Mucoromycotina.</title>
        <authorList>
            <person name="Muszewska A."/>
            <person name="Okrasinska A."/>
            <person name="Steczkiewicz K."/>
            <person name="Drgas O."/>
            <person name="Orlowska M."/>
            <person name="Perlinska-Lenart U."/>
            <person name="Aleksandrzak-Piekarczyk T."/>
            <person name="Szatraj K."/>
            <person name="Zielenkiewicz U."/>
            <person name="Pilsyk S."/>
            <person name="Malc E."/>
            <person name="Mieczkowski P."/>
            <person name="Kruszewska J.S."/>
            <person name="Biernat P."/>
            <person name="Pawlowska J."/>
        </authorList>
    </citation>
    <scope>NUCLEOTIDE SEQUENCE</scope>
    <source>
        <strain evidence="7">CBS 226.32</strain>
    </source>
</reference>
<evidence type="ECO:0000256" key="1">
    <source>
        <dbReference type="ARBA" id="ARBA00004123"/>
    </source>
</evidence>
<evidence type="ECO:0000256" key="3">
    <source>
        <dbReference type="ARBA" id="ARBA00022843"/>
    </source>
</evidence>
<keyword evidence="8" id="KW-1185">Reference proteome</keyword>
<dbReference type="Proteomes" id="UP000650833">
    <property type="component" value="Unassembled WGS sequence"/>
</dbReference>
<comment type="similarity">
    <text evidence="5">Belongs to the Fanconi anemia protein FANCD2 family.</text>
</comment>
<feature type="compositionally biased region" description="Acidic residues" evidence="6">
    <location>
        <begin position="1302"/>
        <end position="1334"/>
    </location>
</feature>
<keyword evidence="3" id="KW-0832">Ubl conjugation</keyword>
<dbReference type="PANTHER" id="PTHR32086">
    <property type="entry name" value="FANCONI ANEMIA GROUP D2 PROTEIN"/>
    <property type="match status" value="1"/>
</dbReference>